<evidence type="ECO:0000259" key="2">
    <source>
        <dbReference type="SMART" id="SM00822"/>
    </source>
</evidence>
<dbReference type="GO" id="GO:0016616">
    <property type="term" value="F:oxidoreductase activity, acting on the CH-OH group of donors, NAD or NADP as acceptor"/>
    <property type="evidence" value="ECO:0007669"/>
    <property type="project" value="TreeGrafter"/>
</dbReference>
<gene>
    <name evidence="3" type="primary">csgA</name>
    <name evidence="3" type="ORF">DSM104635_03254</name>
</gene>
<name>A0A6I6MLT2_9CAUL</name>
<dbReference type="Pfam" id="PF00106">
    <property type="entry name" value="adh_short"/>
    <property type="match status" value="1"/>
</dbReference>
<dbReference type="AlphaFoldDB" id="A0A6I6MLT2"/>
<dbReference type="PRINTS" id="PR00081">
    <property type="entry name" value="GDHRDH"/>
</dbReference>
<comment type="similarity">
    <text evidence="1">Belongs to the short-chain dehydrogenases/reductases (SDR) family.</text>
</comment>
<dbReference type="Proteomes" id="UP000431269">
    <property type="component" value="Chromosome"/>
</dbReference>
<sequence>MSTALVTGANRGIGLELTKHLKARGDDVVAVCRTSAPDLDKLGVRIEAGVDVSDAASVAELAQRLNGAEIDLLINNAGILRGESLDRMNFDSIEQQFEVNALGPLRVTAALLPLLRKGAKVAIITSRMGSMADNGSGGYYGYRMSKAAVNAAGVSLAHDLASQNIAVALIHPGMVATEMTGRNGIPPADAARDVLTRIDALSAATSGKFVHAGTGEELPW</sequence>
<protein>
    <submittedName>
        <fullName evidence="3">C signal</fullName>
    </submittedName>
</protein>
<keyword evidence="4" id="KW-1185">Reference proteome</keyword>
<dbReference type="InterPro" id="IPR036291">
    <property type="entry name" value="NAD(P)-bd_dom_sf"/>
</dbReference>
<dbReference type="EMBL" id="CP047045">
    <property type="protein sequence ID" value="QGZ96395.1"/>
    <property type="molecule type" value="Genomic_DNA"/>
</dbReference>
<dbReference type="InterPro" id="IPR002347">
    <property type="entry name" value="SDR_fam"/>
</dbReference>
<accession>A0A6I6MLT2</accession>
<dbReference type="CDD" id="cd05325">
    <property type="entry name" value="carb_red_sniffer_like_SDR_c"/>
    <property type="match status" value="1"/>
</dbReference>
<feature type="domain" description="Ketoreductase" evidence="2">
    <location>
        <begin position="2"/>
        <end position="178"/>
    </location>
</feature>
<dbReference type="PANTHER" id="PTHR45458">
    <property type="entry name" value="SHORT-CHAIN DEHYDROGENASE/REDUCTASE SDR"/>
    <property type="match status" value="1"/>
</dbReference>
<dbReference type="Gene3D" id="3.40.50.720">
    <property type="entry name" value="NAD(P)-binding Rossmann-like Domain"/>
    <property type="match status" value="1"/>
</dbReference>
<dbReference type="InterPro" id="IPR057326">
    <property type="entry name" value="KR_dom"/>
</dbReference>
<dbReference type="PRINTS" id="PR00080">
    <property type="entry name" value="SDRFAMILY"/>
</dbReference>
<organism evidence="3 4">
    <name type="scientific">Terricaulis silvestris</name>
    <dbReference type="NCBI Taxonomy" id="2686094"/>
    <lineage>
        <taxon>Bacteria</taxon>
        <taxon>Pseudomonadati</taxon>
        <taxon>Pseudomonadota</taxon>
        <taxon>Alphaproteobacteria</taxon>
        <taxon>Caulobacterales</taxon>
        <taxon>Caulobacteraceae</taxon>
        <taxon>Terricaulis</taxon>
    </lineage>
</organism>
<evidence type="ECO:0000256" key="1">
    <source>
        <dbReference type="RuleBase" id="RU000363"/>
    </source>
</evidence>
<dbReference type="InterPro" id="IPR052184">
    <property type="entry name" value="SDR_enzymes"/>
</dbReference>
<evidence type="ECO:0000313" key="4">
    <source>
        <dbReference type="Proteomes" id="UP000431269"/>
    </source>
</evidence>
<evidence type="ECO:0000313" key="3">
    <source>
        <dbReference type="EMBL" id="QGZ96395.1"/>
    </source>
</evidence>
<dbReference type="SMART" id="SM00822">
    <property type="entry name" value="PKS_KR"/>
    <property type="match status" value="1"/>
</dbReference>
<dbReference type="KEGG" id="tsv:DSM104635_03254"/>
<dbReference type="PANTHER" id="PTHR45458:SF1">
    <property type="entry name" value="SHORT CHAIN DEHYDROGENASE"/>
    <property type="match status" value="1"/>
</dbReference>
<dbReference type="SUPFAM" id="SSF51735">
    <property type="entry name" value="NAD(P)-binding Rossmann-fold domains"/>
    <property type="match status" value="1"/>
</dbReference>
<proteinExistence type="inferred from homology"/>
<reference evidence="4" key="1">
    <citation type="submission" date="2019-12" db="EMBL/GenBank/DDBJ databases">
        <title>Complete genome of Terracaulis silvestris 0127_4.</title>
        <authorList>
            <person name="Vieira S."/>
            <person name="Riedel T."/>
            <person name="Sproer C."/>
            <person name="Pascual J."/>
            <person name="Boedeker C."/>
            <person name="Overmann J."/>
        </authorList>
    </citation>
    <scope>NUCLEOTIDE SEQUENCE [LARGE SCALE GENOMIC DNA]</scope>
    <source>
        <strain evidence="4">0127_4</strain>
    </source>
</reference>
<dbReference type="RefSeq" id="WP_158767186.1">
    <property type="nucleotide sequence ID" value="NZ_CP047045.1"/>
</dbReference>